<dbReference type="EMBL" id="JH660648">
    <property type="protein sequence ID" value="EIM24399.1"/>
    <property type="molecule type" value="Genomic_DNA"/>
</dbReference>
<accession>I4YKA7</accession>
<name>I4YKA7_9HYPH</name>
<dbReference type="HOGENOM" id="CLU_2789274_0_0_5"/>
<dbReference type="AlphaFoldDB" id="I4YKA7"/>
<keyword evidence="2" id="KW-1185">Reference proteome</keyword>
<sequence length="68" mass="7568">MLGRPNAFERSNGETGSVAIPAHDEFQRPLLVPRMPGQAACSCKLGRNRLYFILCHVPPAYRTTAVKR</sequence>
<evidence type="ECO:0000313" key="2">
    <source>
        <dbReference type="Proteomes" id="UP000003947"/>
    </source>
</evidence>
<gene>
    <name evidence="1" type="ORF">MicloDRAFT_00069180</name>
</gene>
<dbReference type="Proteomes" id="UP000003947">
    <property type="component" value="Unassembled WGS sequence"/>
</dbReference>
<proteinExistence type="predicted"/>
<dbReference type="STRING" id="864069.MicloDRAFT_00069180"/>
<reference evidence="1 2" key="1">
    <citation type="submission" date="2012-02" db="EMBL/GenBank/DDBJ databases">
        <title>Improved High-Quality Draft sequence of Microvirga sp. WSM3557.</title>
        <authorList>
            <consortium name="US DOE Joint Genome Institute"/>
            <person name="Lucas S."/>
            <person name="Han J."/>
            <person name="Lapidus A."/>
            <person name="Cheng J.-F."/>
            <person name="Goodwin L."/>
            <person name="Pitluck S."/>
            <person name="Peters L."/>
            <person name="Zhang X."/>
            <person name="Detter J.C."/>
            <person name="Han C."/>
            <person name="Tapia R."/>
            <person name="Land M."/>
            <person name="Hauser L."/>
            <person name="Kyrpides N."/>
            <person name="Ivanova N."/>
            <person name="Pagani I."/>
            <person name="Brau L."/>
            <person name="Yates R."/>
            <person name="O'Hara G."/>
            <person name="Rui T."/>
            <person name="Howieson J."/>
            <person name="Reeve W."/>
            <person name="Woyke T."/>
        </authorList>
    </citation>
    <scope>NUCLEOTIDE SEQUENCE [LARGE SCALE GENOMIC DNA]</scope>
    <source>
        <strain evidence="1 2">WSM3557</strain>
    </source>
</reference>
<evidence type="ECO:0000313" key="1">
    <source>
        <dbReference type="EMBL" id="EIM24399.1"/>
    </source>
</evidence>
<protein>
    <submittedName>
        <fullName evidence="1">Uncharacterized protein</fullName>
    </submittedName>
</protein>
<organism evidence="1 2">
    <name type="scientific">Microvirga lotononidis</name>
    <dbReference type="NCBI Taxonomy" id="864069"/>
    <lineage>
        <taxon>Bacteria</taxon>
        <taxon>Pseudomonadati</taxon>
        <taxon>Pseudomonadota</taxon>
        <taxon>Alphaproteobacteria</taxon>
        <taxon>Hyphomicrobiales</taxon>
        <taxon>Methylobacteriaceae</taxon>
        <taxon>Microvirga</taxon>
    </lineage>
</organism>